<organism evidence="2 3">
    <name type="scientific">Staphylococcus warneri</name>
    <dbReference type="NCBI Taxonomy" id="1292"/>
    <lineage>
        <taxon>Bacteria</taxon>
        <taxon>Bacillati</taxon>
        <taxon>Bacillota</taxon>
        <taxon>Bacilli</taxon>
        <taxon>Bacillales</taxon>
        <taxon>Staphylococcaceae</taxon>
        <taxon>Staphylococcus</taxon>
    </lineage>
</organism>
<evidence type="ECO:0000313" key="2">
    <source>
        <dbReference type="EMBL" id="NBH31647.1"/>
    </source>
</evidence>
<feature type="compositionally biased region" description="Basic residues" evidence="1">
    <location>
        <begin position="16"/>
        <end position="29"/>
    </location>
</feature>
<evidence type="ECO:0000313" key="3">
    <source>
        <dbReference type="Proteomes" id="UP000481807"/>
    </source>
</evidence>
<name>A0AB36BL50_STAWA</name>
<sequence>MENAGKFNKPLDIKTPHQHQFNKKKKPSEKKRMTTKISKTSHNKLKETMGNDRERSLTGEIDRAVEAYYMLCTIAGNDASDRLNEIEKVLKQHLK</sequence>
<reference evidence="2 3" key="1">
    <citation type="submission" date="2018-08" db="EMBL/GenBank/DDBJ databases">
        <title>Murine metabolic-syndrome-specific gut microbial biobank.</title>
        <authorList>
            <person name="Liu C."/>
        </authorList>
    </citation>
    <scope>NUCLEOTIDE SEQUENCE [LARGE SCALE GENOMIC DNA]</scope>
    <source>
        <strain evidence="2 3">1XD21-27</strain>
    </source>
</reference>
<accession>A0AB36BL50</accession>
<proteinExistence type="predicted"/>
<dbReference type="RefSeq" id="WP_160175652.1">
    <property type="nucleotide sequence ID" value="NZ_QXWP01000009.1"/>
</dbReference>
<dbReference type="AlphaFoldDB" id="A0AB36BL50"/>
<comment type="caution">
    <text evidence="2">The sequence shown here is derived from an EMBL/GenBank/DDBJ whole genome shotgun (WGS) entry which is preliminary data.</text>
</comment>
<gene>
    <name evidence="2" type="ORF">D3Z30_11750</name>
</gene>
<dbReference type="EMBL" id="QXWP01000009">
    <property type="protein sequence ID" value="NBH31647.1"/>
    <property type="molecule type" value="Genomic_DNA"/>
</dbReference>
<feature type="region of interest" description="Disordered" evidence="1">
    <location>
        <begin position="1"/>
        <end position="55"/>
    </location>
</feature>
<feature type="compositionally biased region" description="Basic and acidic residues" evidence="1">
    <location>
        <begin position="44"/>
        <end position="55"/>
    </location>
</feature>
<protein>
    <submittedName>
        <fullName evidence="2">Uncharacterized protein</fullName>
    </submittedName>
</protein>
<evidence type="ECO:0000256" key="1">
    <source>
        <dbReference type="SAM" id="MobiDB-lite"/>
    </source>
</evidence>
<dbReference type="Proteomes" id="UP000481807">
    <property type="component" value="Unassembled WGS sequence"/>
</dbReference>